<evidence type="ECO:0000256" key="5">
    <source>
        <dbReference type="ARBA" id="ARBA00023027"/>
    </source>
</evidence>
<dbReference type="Pfam" id="PF08240">
    <property type="entry name" value="ADH_N"/>
    <property type="match status" value="1"/>
</dbReference>
<reference evidence="7 8" key="1">
    <citation type="journal article" date="2017" name="Curr. Biol.">
        <title>Genome architecture and evolution of a unichromosomal asexual nematode.</title>
        <authorList>
            <person name="Fradin H."/>
            <person name="Zegar C."/>
            <person name="Gutwein M."/>
            <person name="Lucas J."/>
            <person name="Kovtun M."/>
            <person name="Corcoran D."/>
            <person name="Baugh L.R."/>
            <person name="Kiontke K."/>
            <person name="Gunsalus K."/>
            <person name="Fitch D.H."/>
            <person name="Piano F."/>
        </authorList>
    </citation>
    <scope>NUCLEOTIDE SEQUENCE [LARGE SCALE GENOMIC DNA]</scope>
    <source>
        <strain evidence="7">PF1309</strain>
    </source>
</reference>
<comment type="cofactor">
    <cofactor evidence="1">
        <name>Zn(2+)</name>
        <dbReference type="ChEBI" id="CHEBI:29105"/>
    </cofactor>
</comment>
<dbReference type="GO" id="GO:0005737">
    <property type="term" value="C:cytoplasm"/>
    <property type="evidence" value="ECO:0007669"/>
    <property type="project" value="TreeGrafter"/>
</dbReference>
<dbReference type="InterPro" id="IPR013154">
    <property type="entry name" value="ADH-like_N"/>
</dbReference>
<dbReference type="InterPro" id="IPR002328">
    <property type="entry name" value="ADH_Zn_CS"/>
</dbReference>
<keyword evidence="8" id="KW-1185">Reference proteome</keyword>
<evidence type="ECO:0000256" key="1">
    <source>
        <dbReference type="ARBA" id="ARBA00001947"/>
    </source>
</evidence>
<feature type="domain" description="Alcohol dehydrogenase-like N-terminal" evidence="6">
    <location>
        <begin position="32"/>
        <end position="143"/>
    </location>
</feature>
<keyword evidence="2" id="KW-0479">Metal-binding</keyword>
<keyword evidence="4" id="KW-0560">Oxidoreductase</keyword>
<evidence type="ECO:0000256" key="2">
    <source>
        <dbReference type="ARBA" id="ARBA00022723"/>
    </source>
</evidence>
<dbReference type="InterPro" id="IPR011032">
    <property type="entry name" value="GroES-like_sf"/>
</dbReference>
<evidence type="ECO:0000313" key="7">
    <source>
        <dbReference type="EMBL" id="PAV82483.1"/>
    </source>
</evidence>
<keyword evidence="5" id="KW-0520">NAD</keyword>
<protein>
    <recommendedName>
        <fullName evidence="6">Alcohol dehydrogenase-like N-terminal domain-containing protein</fullName>
    </recommendedName>
</protein>
<proteinExistence type="predicted"/>
<keyword evidence="3" id="KW-0862">Zinc</keyword>
<dbReference type="AlphaFoldDB" id="A0A2A2L8I8"/>
<evidence type="ECO:0000313" key="8">
    <source>
        <dbReference type="Proteomes" id="UP000218231"/>
    </source>
</evidence>
<dbReference type="GO" id="GO:0004022">
    <property type="term" value="F:alcohol dehydrogenase (NAD+) activity"/>
    <property type="evidence" value="ECO:0007669"/>
    <property type="project" value="TreeGrafter"/>
</dbReference>
<dbReference type="Proteomes" id="UP000218231">
    <property type="component" value="Unassembled WGS sequence"/>
</dbReference>
<comment type="caution">
    <text evidence="7">The sequence shown here is derived from an EMBL/GenBank/DDBJ whole genome shotgun (WGS) entry which is preliminary data.</text>
</comment>
<dbReference type="SUPFAM" id="SSF50129">
    <property type="entry name" value="GroES-like"/>
    <property type="match status" value="1"/>
</dbReference>
<dbReference type="PANTHER" id="PTHR42940:SF3">
    <property type="entry name" value="ALCOHOL DEHYDROGENASE 1-RELATED"/>
    <property type="match status" value="1"/>
</dbReference>
<accession>A0A2A2L8I8</accession>
<dbReference type="STRING" id="2018661.A0A2A2L8I8"/>
<dbReference type="Gene3D" id="3.90.180.10">
    <property type="entry name" value="Medium-chain alcohol dehydrogenases, catalytic domain"/>
    <property type="match status" value="1"/>
</dbReference>
<evidence type="ECO:0000256" key="3">
    <source>
        <dbReference type="ARBA" id="ARBA00022833"/>
    </source>
</evidence>
<dbReference type="EMBL" id="LIAE01007045">
    <property type="protein sequence ID" value="PAV82483.1"/>
    <property type="molecule type" value="Genomic_DNA"/>
</dbReference>
<sequence>MIGLPATQRALVAESAKAPHQIKEIPVPVPADDELLIRIRYSGICHSDMGAYEGDWPAITKFPLIGGHEGAGEVVAIGKNVKDWQVGDNVGVKMRNNVCLSCEFCKKGFESNCPHIVNTGYGSPGTFQEYMTIRAIEAAKIPKGADLASVAPILCAGVTIYRAIKESNVHPGEILALTGAAGGLGSFGIQYAKARTSY</sequence>
<dbReference type="GO" id="GO:0008270">
    <property type="term" value="F:zinc ion binding"/>
    <property type="evidence" value="ECO:0007669"/>
    <property type="project" value="InterPro"/>
</dbReference>
<evidence type="ECO:0000256" key="4">
    <source>
        <dbReference type="ARBA" id="ARBA00023002"/>
    </source>
</evidence>
<dbReference type="PROSITE" id="PS00059">
    <property type="entry name" value="ADH_ZINC"/>
    <property type="match status" value="1"/>
</dbReference>
<gene>
    <name evidence="7" type="ORF">WR25_16276</name>
</gene>
<dbReference type="PANTHER" id="PTHR42940">
    <property type="entry name" value="ALCOHOL DEHYDROGENASE 1-RELATED"/>
    <property type="match status" value="1"/>
</dbReference>
<dbReference type="OrthoDB" id="3941538at2759"/>
<name>A0A2A2L8I8_9BILA</name>
<dbReference type="Gene3D" id="3.40.50.720">
    <property type="entry name" value="NAD(P)-binding Rossmann-like Domain"/>
    <property type="match status" value="1"/>
</dbReference>
<organism evidence="7 8">
    <name type="scientific">Diploscapter pachys</name>
    <dbReference type="NCBI Taxonomy" id="2018661"/>
    <lineage>
        <taxon>Eukaryota</taxon>
        <taxon>Metazoa</taxon>
        <taxon>Ecdysozoa</taxon>
        <taxon>Nematoda</taxon>
        <taxon>Chromadorea</taxon>
        <taxon>Rhabditida</taxon>
        <taxon>Rhabditina</taxon>
        <taxon>Rhabditomorpha</taxon>
        <taxon>Rhabditoidea</taxon>
        <taxon>Rhabditidae</taxon>
        <taxon>Diploscapter</taxon>
    </lineage>
</organism>
<evidence type="ECO:0000259" key="6">
    <source>
        <dbReference type="Pfam" id="PF08240"/>
    </source>
</evidence>